<evidence type="ECO:0000256" key="1">
    <source>
        <dbReference type="ARBA" id="ARBA00001974"/>
    </source>
</evidence>
<gene>
    <name evidence="10" type="ORF">CGZ75_21885</name>
</gene>
<dbReference type="SUPFAM" id="SSF51905">
    <property type="entry name" value="FAD/NAD(P)-binding domain"/>
    <property type="match status" value="1"/>
</dbReference>
<dbReference type="PRINTS" id="PR00368">
    <property type="entry name" value="FADPNR"/>
</dbReference>
<name>A0A229NUT2_9BACL</name>
<dbReference type="PANTHER" id="PTHR43429">
    <property type="entry name" value="PYRIDINE NUCLEOTIDE-DISULFIDE OXIDOREDUCTASE DOMAIN-CONTAINING"/>
    <property type="match status" value="1"/>
</dbReference>
<evidence type="ECO:0000259" key="9">
    <source>
        <dbReference type="Pfam" id="PF07992"/>
    </source>
</evidence>
<evidence type="ECO:0000256" key="7">
    <source>
        <dbReference type="SAM" id="MobiDB-lite"/>
    </source>
</evidence>
<keyword evidence="6" id="KW-0676">Redox-active center</keyword>
<dbReference type="InterPro" id="IPR016156">
    <property type="entry name" value="FAD/NAD-linked_Rdtase_dimer_sf"/>
</dbReference>
<dbReference type="InterPro" id="IPR036188">
    <property type="entry name" value="FAD/NAD-bd_sf"/>
</dbReference>
<sequence>MKIAVIGCTHAGTAAVKAIAAEHPGAQITVYERNDNISFLSCGIALHVGGVVKDPEGLFYSSPEQLAALGVDTRMRHEVLQVDAAAKMLRIRNLTSGEEFQDSYDKLVVTTGSWPIVPDMEGIKLDNIQLCKNYFHAKEIIARAEGARRVAVIGAGYIGIELAEAFCELGKEVTLLDNMDRVMAKYLDHEFTEIAEEELTARGIRAALGEKVSRFKGENGRVTTVITDKGEYEADLVVLCIGFRPGTDLLKGQLDMLDNGALLVDEYMRTSNPDVLAAGDSCAVRYNPTGKAAYIPLATNAVRMGTLAGKNLTEQKVKYRGTQGTSAIKLFDLNIASTGMTEAAAEAAGLNAAAVTLRESHRPDFMPDIEEVLLKIVYEKDSGRLLGAQILSKADLTQAANTLSVCIQNRMTAEDLAYVDFFFQPHYNHPWNLLNKAGLVAEEQRAKAADDAAEDHGAGAAEEAAEVQGAQAAEEAAEDHGAKAAEEQGADAAEEAAEVQGAQAAEEAAEVQGAQAAEEAAEDHGAKAAEEQGADAASERKQGKAQRVSA</sequence>
<keyword evidence="11" id="KW-1185">Reference proteome</keyword>
<dbReference type="Gene3D" id="3.50.50.60">
    <property type="entry name" value="FAD/NAD(P)-binding domain"/>
    <property type="match status" value="2"/>
</dbReference>
<protein>
    <submittedName>
        <fullName evidence="10">NADH oxidase</fullName>
    </submittedName>
</protein>
<keyword evidence="4" id="KW-0274">FAD</keyword>
<feature type="compositionally biased region" description="Acidic residues" evidence="7">
    <location>
        <begin position="488"/>
        <end position="497"/>
    </location>
</feature>
<dbReference type="SUPFAM" id="SSF55424">
    <property type="entry name" value="FAD/NAD-linked reductases, dimerisation (C-terminal) domain"/>
    <property type="match status" value="1"/>
</dbReference>
<dbReference type="Pfam" id="PF02852">
    <property type="entry name" value="Pyr_redox_dim"/>
    <property type="match status" value="1"/>
</dbReference>
<dbReference type="Gene3D" id="3.30.390.30">
    <property type="match status" value="1"/>
</dbReference>
<keyword evidence="3" id="KW-0285">Flavoprotein</keyword>
<dbReference type="InterPro" id="IPR023753">
    <property type="entry name" value="FAD/NAD-binding_dom"/>
</dbReference>
<dbReference type="Proteomes" id="UP000215145">
    <property type="component" value="Unassembled WGS sequence"/>
</dbReference>
<dbReference type="AlphaFoldDB" id="A0A229NUT2"/>
<feature type="region of interest" description="Disordered" evidence="7">
    <location>
        <begin position="445"/>
        <end position="550"/>
    </location>
</feature>
<evidence type="ECO:0000313" key="10">
    <source>
        <dbReference type="EMBL" id="OXM13673.1"/>
    </source>
</evidence>
<dbReference type="PRINTS" id="PR00411">
    <property type="entry name" value="PNDRDTASEI"/>
</dbReference>
<evidence type="ECO:0000256" key="6">
    <source>
        <dbReference type="ARBA" id="ARBA00023284"/>
    </source>
</evidence>
<dbReference type="GO" id="GO:0016491">
    <property type="term" value="F:oxidoreductase activity"/>
    <property type="evidence" value="ECO:0007669"/>
    <property type="project" value="UniProtKB-KW"/>
</dbReference>
<feature type="compositionally biased region" description="Low complexity" evidence="7">
    <location>
        <begin position="498"/>
        <end position="518"/>
    </location>
</feature>
<keyword evidence="5" id="KW-0560">Oxidoreductase</keyword>
<comment type="similarity">
    <text evidence="2">Belongs to the class-III pyridine nucleotide-disulfide oxidoreductase family.</text>
</comment>
<evidence type="ECO:0000259" key="8">
    <source>
        <dbReference type="Pfam" id="PF02852"/>
    </source>
</evidence>
<accession>A0A229NUT2</accession>
<feature type="compositionally biased region" description="Basic and acidic residues" evidence="7">
    <location>
        <begin position="445"/>
        <end position="457"/>
    </location>
</feature>
<evidence type="ECO:0000256" key="2">
    <source>
        <dbReference type="ARBA" id="ARBA00009130"/>
    </source>
</evidence>
<evidence type="ECO:0000256" key="4">
    <source>
        <dbReference type="ARBA" id="ARBA00022827"/>
    </source>
</evidence>
<feature type="compositionally biased region" description="Low complexity" evidence="7">
    <location>
        <begin position="458"/>
        <end position="474"/>
    </location>
</feature>
<evidence type="ECO:0000256" key="3">
    <source>
        <dbReference type="ARBA" id="ARBA00022630"/>
    </source>
</evidence>
<comment type="cofactor">
    <cofactor evidence="1">
        <name>FAD</name>
        <dbReference type="ChEBI" id="CHEBI:57692"/>
    </cofactor>
</comment>
<dbReference type="PANTHER" id="PTHR43429:SF1">
    <property type="entry name" value="NAD(P)H SULFUR OXIDOREDUCTASE (COA-DEPENDENT)"/>
    <property type="match status" value="1"/>
</dbReference>
<evidence type="ECO:0000256" key="5">
    <source>
        <dbReference type="ARBA" id="ARBA00023002"/>
    </source>
</evidence>
<feature type="domain" description="FAD/NAD(P)-binding" evidence="9">
    <location>
        <begin position="1"/>
        <end position="305"/>
    </location>
</feature>
<feature type="domain" description="Pyridine nucleotide-disulphide oxidoreductase dimerisation" evidence="8">
    <location>
        <begin position="327"/>
        <end position="428"/>
    </location>
</feature>
<organism evidence="10 11">
    <name type="scientific">Paenibacillus herberti</name>
    <dbReference type="NCBI Taxonomy" id="1619309"/>
    <lineage>
        <taxon>Bacteria</taxon>
        <taxon>Bacillati</taxon>
        <taxon>Bacillota</taxon>
        <taxon>Bacilli</taxon>
        <taxon>Bacillales</taxon>
        <taxon>Paenibacillaceae</taxon>
        <taxon>Paenibacillus</taxon>
    </lineage>
</organism>
<dbReference type="Pfam" id="PF07992">
    <property type="entry name" value="Pyr_redox_2"/>
    <property type="match status" value="1"/>
</dbReference>
<proteinExistence type="inferred from homology"/>
<dbReference type="EMBL" id="NMUQ01000003">
    <property type="protein sequence ID" value="OXM13673.1"/>
    <property type="molecule type" value="Genomic_DNA"/>
</dbReference>
<evidence type="ECO:0000313" key="11">
    <source>
        <dbReference type="Proteomes" id="UP000215145"/>
    </source>
</evidence>
<reference evidence="10 11" key="1">
    <citation type="submission" date="2017-07" db="EMBL/GenBank/DDBJ databases">
        <title>Paenibacillus herberti R33 genome sequencing and assembly.</title>
        <authorList>
            <person name="Su W."/>
        </authorList>
    </citation>
    <scope>NUCLEOTIDE SEQUENCE [LARGE SCALE GENOMIC DNA]</scope>
    <source>
        <strain evidence="10 11">R33</strain>
    </source>
</reference>
<dbReference type="InterPro" id="IPR050260">
    <property type="entry name" value="FAD-bd_OxRdtase"/>
</dbReference>
<dbReference type="InterPro" id="IPR004099">
    <property type="entry name" value="Pyr_nucl-diS_OxRdtase_dimer"/>
</dbReference>
<comment type="caution">
    <text evidence="10">The sequence shown here is derived from an EMBL/GenBank/DDBJ whole genome shotgun (WGS) entry which is preliminary data.</text>
</comment>